<dbReference type="EMBL" id="FNNG01000001">
    <property type="protein sequence ID" value="SDW12159.1"/>
    <property type="molecule type" value="Genomic_DNA"/>
</dbReference>
<dbReference type="Proteomes" id="UP000198828">
    <property type="component" value="Unassembled WGS sequence"/>
</dbReference>
<dbReference type="Pfam" id="PF08680">
    <property type="entry name" value="DUF1779"/>
    <property type="match status" value="1"/>
</dbReference>
<dbReference type="InterPro" id="IPR036209">
    <property type="entry name" value="YwmB-like_sf"/>
</dbReference>
<keyword evidence="2" id="KW-1185">Reference proteome</keyword>
<dbReference type="SUPFAM" id="SSF143842">
    <property type="entry name" value="YwmB-like"/>
    <property type="match status" value="1"/>
</dbReference>
<dbReference type="InterPro" id="IPR014794">
    <property type="entry name" value="DUF1779"/>
</dbReference>
<protein>
    <submittedName>
        <fullName evidence="1">TATA-box binding</fullName>
    </submittedName>
</protein>
<accession>A0A1H2R0G8</accession>
<organism evidence="1 2">
    <name type="scientific">Tepidimicrobium xylanilyticum</name>
    <dbReference type="NCBI Taxonomy" id="1123352"/>
    <lineage>
        <taxon>Bacteria</taxon>
        <taxon>Bacillati</taxon>
        <taxon>Bacillota</taxon>
        <taxon>Tissierellia</taxon>
        <taxon>Tissierellales</taxon>
        <taxon>Tepidimicrobiaceae</taxon>
        <taxon>Tepidimicrobium</taxon>
    </lineage>
</organism>
<reference evidence="1 2" key="1">
    <citation type="submission" date="2016-10" db="EMBL/GenBank/DDBJ databases">
        <authorList>
            <person name="de Groot N.N."/>
        </authorList>
    </citation>
    <scope>NUCLEOTIDE SEQUENCE [LARGE SCALE GENOMIC DNA]</scope>
    <source>
        <strain evidence="1 2">DSM 23310</strain>
    </source>
</reference>
<evidence type="ECO:0000313" key="1">
    <source>
        <dbReference type="EMBL" id="SDW12159.1"/>
    </source>
</evidence>
<evidence type="ECO:0000313" key="2">
    <source>
        <dbReference type="Proteomes" id="UP000198828"/>
    </source>
</evidence>
<dbReference type="OrthoDB" id="1708334at2"/>
<name>A0A1H2R0G8_9FIRM</name>
<dbReference type="RefSeq" id="WP_093750039.1">
    <property type="nucleotide sequence ID" value="NZ_FNNG01000001.1"/>
</dbReference>
<gene>
    <name evidence="1" type="ORF">SAMN05660923_00250</name>
</gene>
<proteinExistence type="predicted"/>
<dbReference type="Gene3D" id="3.30.360.40">
    <property type="entry name" value="YwmB-like"/>
    <property type="match status" value="1"/>
</dbReference>
<sequence>MKNYGKFIIIGIILILLIPIFGFGEDEYEERELLMGILETTGANFEEGDICLGGTILDRFIGTLEIKDIGYSIRDMLNIGTDGSHKNYYWEDLIEDDGFIQFTVQGLDGYNNFVTITLSSYKDVEYGSGETTLFINFINREKFDKINDIILEVEKFFDEYNKPVNITTCIIGSFDDKVDAKRNEEKILEVTELIEGYVVEEYKEDDILSFSIFTPYIEEYVFTGNKKMNLNIAVRFSEYDNKTYIWIGTPIITIGY</sequence>
<dbReference type="AlphaFoldDB" id="A0A1H2R0G8"/>